<dbReference type="PROSITE" id="PS50102">
    <property type="entry name" value="RRM"/>
    <property type="match status" value="1"/>
</dbReference>
<dbReference type="KEGG" id="aten:116297163"/>
<dbReference type="InterPro" id="IPR003954">
    <property type="entry name" value="RRM_euk-type"/>
</dbReference>
<dbReference type="InParanoid" id="A0A6P8HXV4"/>
<dbReference type="AlphaFoldDB" id="A0A6P8HXV4"/>
<dbReference type="Proteomes" id="UP000515163">
    <property type="component" value="Unplaced"/>
</dbReference>
<dbReference type="InterPro" id="IPR034653">
    <property type="entry name" value="SPF45_RRM"/>
</dbReference>
<name>A0A6P8HXV4_ACTTE</name>
<dbReference type="SUPFAM" id="SSF54928">
    <property type="entry name" value="RNA-binding domain, RBD"/>
    <property type="match status" value="1"/>
</dbReference>
<dbReference type="GO" id="GO:0003723">
    <property type="term" value="F:RNA binding"/>
    <property type="evidence" value="ECO:0007669"/>
    <property type="project" value="UniProtKB-UniRule"/>
</dbReference>
<evidence type="ECO:0000259" key="11">
    <source>
        <dbReference type="PROSITE" id="PS50174"/>
    </source>
</evidence>
<dbReference type="PIRSF" id="PIRSF031066">
    <property type="entry name" value="Splicing_factor_SPF45"/>
    <property type="match status" value="1"/>
</dbReference>
<evidence type="ECO:0000256" key="7">
    <source>
        <dbReference type="ARBA" id="ARBA00074919"/>
    </source>
</evidence>
<accession>A0A6P8HXV4</accession>
<feature type="compositionally biased region" description="Polar residues" evidence="9">
    <location>
        <begin position="12"/>
        <end position="24"/>
    </location>
</feature>
<dbReference type="InterPro" id="IPR040052">
    <property type="entry name" value="RBM17"/>
</dbReference>
<dbReference type="InterPro" id="IPR000467">
    <property type="entry name" value="G_patch_dom"/>
</dbReference>
<dbReference type="PANTHER" id="PTHR13288:SF8">
    <property type="entry name" value="SPLICING FACTOR 45"/>
    <property type="match status" value="1"/>
</dbReference>
<evidence type="ECO:0000256" key="5">
    <source>
        <dbReference type="ARBA" id="ARBA00023242"/>
    </source>
</evidence>
<keyword evidence="2 8" id="KW-0507">mRNA processing</keyword>
<sequence>MSLYDDLDGVPLQTSSTNDVGELSGWSSSLKLMQTQLQRKRVVQNKPSQKSTVINPVILNRGLKRANDEREEAKLSSETVLKEEIYFFDEESEPFLEADAPVVVDEYDPLKPNEYEVIKEKHREIRDRERREAKERERKSRDSDRGDRDYRDRDSYRERDYDRDRDRDRDRRRDRHRGSDSDDESSHRRSLKKTGGATIAPPIILLEESTSGLGEEDENPESSLERKPFLGLGRAGKDKPNVGFNSPIASQIMAKYGWKDGQGLGKQEQGINTCLQVEKTSKRGGKIINKDKESKTQASESDSLISAMKNPTKVVLLRNMVGPGEVDDDLQPETAEECAKYGEVNKVIIYEIPEGVAEEEAVRIFVEFQRVESAIKAVVDLNGRYFGGRSVKASFYNLDRFRCLDLASDL</sequence>
<evidence type="ECO:0000256" key="4">
    <source>
        <dbReference type="ARBA" id="ARBA00023187"/>
    </source>
</evidence>
<feature type="compositionally biased region" description="Basic and acidic residues" evidence="9">
    <location>
        <begin position="108"/>
        <end position="187"/>
    </location>
</feature>
<dbReference type="Pfam" id="PF01585">
    <property type="entry name" value="G-patch"/>
    <property type="match status" value="1"/>
</dbReference>
<dbReference type="CDD" id="cd12647">
    <property type="entry name" value="RRM_UHM_SPF45"/>
    <property type="match status" value="1"/>
</dbReference>
<dbReference type="OrthoDB" id="5411533at2759"/>
<feature type="region of interest" description="Disordered" evidence="9">
    <location>
        <begin position="106"/>
        <end position="243"/>
    </location>
</feature>
<dbReference type="FunFam" id="3.30.70.330:FF:000079">
    <property type="entry name" value="Putative splicing factor 45"/>
    <property type="match status" value="1"/>
</dbReference>
<dbReference type="SMART" id="SM00443">
    <property type="entry name" value="G_patch"/>
    <property type="match status" value="1"/>
</dbReference>
<comment type="subunit">
    <text evidence="6">Binds SXL. Associates with the spliceosome. Interacts with SF3B1, SF1 and U2AF2.</text>
</comment>
<dbReference type="FunCoup" id="A0A6P8HXV4">
    <property type="interactions" value="2179"/>
</dbReference>
<dbReference type="SMART" id="SM00361">
    <property type="entry name" value="RRM_1"/>
    <property type="match status" value="1"/>
</dbReference>
<evidence type="ECO:0000256" key="2">
    <source>
        <dbReference type="ARBA" id="ARBA00022664"/>
    </source>
</evidence>
<comment type="subunit">
    <text evidence="8">Associates with the spliceosome.</text>
</comment>
<evidence type="ECO:0000256" key="8">
    <source>
        <dbReference type="PIRNR" id="PIRNR031066"/>
    </source>
</evidence>
<dbReference type="InterPro" id="IPR012677">
    <property type="entry name" value="Nucleotide-bd_a/b_plait_sf"/>
</dbReference>
<protein>
    <recommendedName>
        <fullName evidence="7 8">Splicing factor 45</fullName>
    </recommendedName>
    <alternativeName>
        <fullName evidence="8">RNA-binding motif protein 17</fullName>
    </alternativeName>
</protein>
<comment type="function">
    <text evidence="8">Splice factor that binds to the single-stranded 3'AG at the exon/intron border and promotes its utilization in the second catalytic step. Involved in the regulation of alternative splicing and the utilization of cryptic splice sites.</text>
</comment>
<dbReference type="RefSeq" id="XP_031561194.1">
    <property type="nucleotide sequence ID" value="XM_031705334.1"/>
</dbReference>
<comment type="subcellular location">
    <subcellularLocation>
        <location evidence="1 8">Nucleus</location>
    </subcellularLocation>
</comment>
<gene>
    <name evidence="13" type="primary">LOC116297163</name>
</gene>
<evidence type="ECO:0000259" key="10">
    <source>
        <dbReference type="PROSITE" id="PS50102"/>
    </source>
</evidence>
<dbReference type="GO" id="GO:0000380">
    <property type="term" value="P:alternative mRNA splicing, via spliceosome"/>
    <property type="evidence" value="ECO:0007669"/>
    <property type="project" value="TreeGrafter"/>
</dbReference>
<evidence type="ECO:0000256" key="9">
    <source>
        <dbReference type="SAM" id="MobiDB-lite"/>
    </source>
</evidence>
<keyword evidence="3 8" id="KW-0694">RNA-binding</keyword>
<dbReference type="GeneID" id="116297163"/>
<dbReference type="GO" id="GO:0045292">
    <property type="term" value="P:mRNA cis splicing, via spliceosome"/>
    <property type="evidence" value="ECO:0007669"/>
    <property type="project" value="UniProtKB-UniRule"/>
</dbReference>
<keyword evidence="4 8" id="KW-0508">mRNA splicing</keyword>
<evidence type="ECO:0000256" key="6">
    <source>
        <dbReference type="ARBA" id="ARBA00065586"/>
    </source>
</evidence>
<dbReference type="PROSITE" id="PS50174">
    <property type="entry name" value="G_PATCH"/>
    <property type="match status" value="1"/>
</dbReference>
<organism evidence="12 13">
    <name type="scientific">Actinia tenebrosa</name>
    <name type="common">Australian red waratah sea anemone</name>
    <dbReference type="NCBI Taxonomy" id="6105"/>
    <lineage>
        <taxon>Eukaryota</taxon>
        <taxon>Metazoa</taxon>
        <taxon>Cnidaria</taxon>
        <taxon>Anthozoa</taxon>
        <taxon>Hexacorallia</taxon>
        <taxon>Actiniaria</taxon>
        <taxon>Actiniidae</taxon>
        <taxon>Actinia</taxon>
    </lineage>
</organism>
<evidence type="ECO:0000256" key="1">
    <source>
        <dbReference type="ARBA" id="ARBA00004123"/>
    </source>
</evidence>
<dbReference type="Pfam" id="PF00076">
    <property type="entry name" value="RRM_1"/>
    <property type="match status" value="1"/>
</dbReference>
<keyword evidence="5 8" id="KW-0539">Nucleus</keyword>
<evidence type="ECO:0000313" key="12">
    <source>
        <dbReference type="Proteomes" id="UP000515163"/>
    </source>
</evidence>
<dbReference type="GO" id="GO:0005654">
    <property type="term" value="C:nucleoplasm"/>
    <property type="evidence" value="ECO:0007669"/>
    <property type="project" value="UniProtKB-UniRule"/>
</dbReference>
<keyword evidence="8" id="KW-0747">Spliceosome</keyword>
<dbReference type="InterPro" id="IPR000504">
    <property type="entry name" value="RRM_dom"/>
</dbReference>
<feature type="domain" description="G-patch" evidence="11">
    <location>
        <begin position="245"/>
        <end position="291"/>
    </location>
</feature>
<reference evidence="13" key="1">
    <citation type="submission" date="2025-08" db="UniProtKB">
        <authorList>
            <consortium name="RefSeq"/>
        </authorList>
    </citation>
    <scope>IDENTIFICATION</scope>
    <source>
        <tissue evidence="13">Tentacle</tissue>
    </source>
</reference>
<evidence type="ECO:0000256" key="3">
    <source>
        <dbReference type="ARBA" id="ARBA00022884"/>
    </source>
</evidence>
<dbReference type="Gene3D" id="3.30.70.330">
    <property type="match status" value="1"/>
</dbReference>
<dbReference type="GO" id="GO:0071011">
    <property type="term" value="C:precatalytic spliceosome"/>
    <property type="evidence" value="ECO:0007669"/>
    <property type="project" value="TreeGrafter"/>
</dbReference>
<dbReference type="InterPro" id="IPR035979">
    <property type="entry name" value="RBD_domain_sf"/>
</dbReference>
<evidence type="ECO:0000313" key="13">
    <source>
        <dbReference type="RefSeq" id="XP_031561194.1"/>
    </source>
</evidence>
<dbReference type="PANTHER" id="PTHR13288">
    <property type="entry name" value="SPLICING FACTOR 45 SPF45"/>
    <property type="match status" value="1"/>
</dbReference>
<proteinExistence type="predicted"/>
<feature type="domain" description="RRM" evidence="10">
    <location>
        <begin position="313"/>
        <end position="398"/>
    </location>
</feature>
<feature type="region of interest" description="Disordered" evidence="9">
    <location>
        <begin position="1"/>
        <end position="24"/>
    </location>
</feature>
<keyword evidence="12" id="KW-1185">Reference proteome</keyword>